<evidence type="ECO:0000256" key="2">
    <source>
        <dbReference type="SAM" id="Phobius"/>
    </source>
</evidence>
<comment type="caution">
    <text evidence="4">The sequence shown here is derived from an EMBL/GenBank/DDBJ whole genome shotgun (WGS) entry which is preliminary data.</text>
</comment>
<evidence type="ECO:0000256" key="1">
    <source>
        <dbReference type="SAM" id="Coils"/>
    </source>
</evidence>
<feature type="coiled-coil region" evidence="1">
    <location>
        <begin position="98"/>
        <end position="132"/>
    </location>
</feature>
<accession>A0A6B2HBV6</accession>
<reference evidence="4 5" key="1">
    <citation type="submission" date="2020-01" db="EMBL/GenBank/DDBJ databases">
        <authorList>
            <person name="Kim M.K."/>
        </authorList>
    </citation>
    <scope>NUCLEOTIDE SEQUENCE [LARGE SCALE GENOMIC DNA]</scope>
    <source>
        <strain evidence="4 5">BT213</strain>
    </source>
</reference>
<organism evidence="4 5">
    <name type="scientific">Pontibacter fetidus</name>
    <dbReference type="NCBI Taxonomy" id="2700082"/>
    <lineage>
        <taxon>Bacteria</taxon>
        <taxon>Pseudomonadati</taxon>
        <taxon>Bacteroidota</taxon>
        <taxon>Cytophagia</taxon>
        <taxon>Cytophagales</taxon>
        <taxon>Hymenobacteraceae</taxon>
        <taxon>Pontibacter</taxon>
    </lineage>
</organism>
<sequence length="219" mass="25095">MKLTFTRLTFLLTLTFLTFLAHTGTAQRLGRLMQERDQLYEEWEYYQDQNNAFFGGKSKDDLANIIGVQNGIIAKDNEIMEEVRSQNNRTEKGLRDQHNITKDQLSSAEETIANLRTELETTTELYNNAISDVGSQSDYKNTSFMLSLILLGTTVFLAFKLRKAKLRQEELSELSISSRITYDADECIARLEKIGKLKENGLITEEDFKTQKDKILAAM</sequence>
<keyword evidence="3" id="KW-0732">Signal</keyword>
<dbReference type="AlphaFoldDB" id="A0A6B2HBV6"/>
<feature type="chain" id="PRO_5025478753" evidence="3">
    <location>
        <begin position="24"/>
        <end position="219"/>
    </location>
</feature>
<keyword evidence="2" id="KW-0472">Membrane</keyword>
<dbReference type="EMBL" id="JAAEAA010000021">
    <property type="protein sequence ID" value="NDK57184.1"/>
    <property type="molecule type" value="Genomic_DNA"/>
</dbReference>
<keyword evidence="1" id="KW-0175">Coiled coil</keyword>
<proteinExistence type="predicted"/>
<gene>
    <name evidence="4" type="ORF">GWO68_14765</name>
</gene>
<name>A0A6B2HBV6_9BACT</name>
<dbReference type="Proteomes" id="UP000478546">
    <property type="component" value="Unassembled WGS sequence"/>
</dbReference>
<dbReference type="RefSeq" id="WP_162347246.1">
    <property type="nucleotide sequence ID" value="NZ_JAAEAA010000021.1"/>
</dbReference>
<evidence type="ECO:0000313" key="4">
    <source>
        <dbReference type="EMBL" id="NDK57184.1"/>
    </source>
</evidence>
<evidence type="ECO:0000256" key="3">
    <source>
        <dbReference type="SAM" id="SignalP"/>
    </source>
</evidence>
<keyword evidence="5" id="KW-1185">Reference proteome</keyword>
<evidence type="ECO:0000313" key="5">
    <source>
        <dbReference type="Proteomes" id="UP000478546"/>
    </source>
</evidence>
<keyword evidence="2" id="KW-0812">Transmembrane</keyword>
<protein>
    <submittedName>
        <fullName evidence="4">SHOCT domain-containing protein</fullName>
    </submittedName>
</protein>
<keyword evidence="2" id="KW-1133">Transmembrane helix</keyword>
<feature type="transmembrane region" description="Helical" evidence="2">
    <location>
        <begin position="144"/>
        <end position="161"/>
    </location>
</feature>
<feature type="signal peptide" evidence="3">
    <location>
        <begin position="1"/>
        <end position="23"/>
    </location>
</feature>